<evidence type="ECO:0000313" key="1">
    <source>
        <dbReference type="EMBL" id="GFY79733.1"/>
    </source>
</evidence>
<dbReference type="Proteomes" id="UP000886998">
    <property type="component" value="Unassembled WGS sequence"/>
</dbReference>
<proteinExistence type="predicted"/>
<comment type="caution">
    <text evidence="1">The sequence shown here is derived from an EMBL/GenBank/DDBJ whole genome shotgun (WGS) entry which is preliminary data.</text>
</comment>
<name>A0A8X6YWJ8_9ARAC</name>
<protein>
    <submittedName>
        <fullName evidence="1">Uncharacterized protein</fullName>
    </submittedName>
</protein>
<gene>
    <name evidence="1" type="ORF">TNIN_393431</name>
</gene>
<accession>A0A8X6YWJ8</accession>
<dbReference type="EMBL" id="BMAV01023763">
    <property type="protein sequence ID" value="GFY79733.1"/>
    <property type="molecule type" value="Genomic_DNA"/>
</dbReference>
<dbReference type="AlphaFoldDB" id="A0A8X6YWJ8"/>
<sequence>MRLKKEIWLVEEHMRHVQKEHKVSMKAKEQKCLQEERCKRMNEQDQLLSEERLDLNDDEIEEEKPKLLKRKLEKLSRMTVAKLQQKVNLKASSNIIIIL</sequence>
<reference evidence="1" key="1">
    <citation type="submission" date="2020-08" db="EMBL/GenBank/DDBJ databases">
        <title>Multicomponent nature underlies the extraordinary mechanical properties of spider dragline silk.</title>
        <authorList>
            <person name="Kono N."/>
            <person name="Nakamura H."/>
            <person name="Mori M."/>
            <person name="Yoshida Y."/>
            <person name="Ohtoshi R."/>
            <person name="Malay A.D."/>
            <person name="Moran D.A.P."/>
            <person name="Tomita M."/>
            <person name="Numata K."/>
            <person name="Arakawa K."/>
        </authorList>
    </citation>
    <scope>NUCLEOTIDE SEQUENCE</scope>
</reference>
<organism evidence="1 2">
    <name type="scientific">Trichonephila inaurata madagascariensis</name>
    <dbReference type="NCBI Taxonomy" id="2747483"/>
    <lineage>
        <taxon>Eukaryota</taxon>
        <taxon>Metazoa</taxon>
        <taxon>Ecdysozoa</taxon>
        <taxon>Arthropoda</taxon>
        <taxon>Chelicerata</taxon>
        <taxon>Arachnida</taxon>
        <taxon>Araneae</taxon>
        <taxon>Araneomorphae</taxon>
        <taxon>Entelegynae</taxon>
        <taxon>Araneoidea</taxon>
        <taxon>Nephilidae</taxon>
        <taxon>Trichonephila</taxon>
        <taxon>Trichonephila inaurata</taxon>
    </lineage>
</organism>
<keyword evidence="2" id="KW-1185">Reference proteome</keyword>
<evidence type="ECO:0000313" key="2">
    <source>
        <dbReference type="Proteomes" id="UP000886998"/>
    </source>
</evidence>